<dbReference type="EMBL" id="CNFT01000375">
    <property type="protein sequence ID" value="CKR60843.1"/>
    <property type="molecule type" value="Genomic_DNA"/>
</dbReference>
<feature type="compositionally biased region" description="Polar residues" evidence="1">
    <location>
        <begin position="112"/>
        <end position="125"/>
    </location>
</feature>
<dbReference type="Proteomes" id="UP000050164">
    <property type="component" value="Unassembled WGS sequence"/>
</dbReference>
<organism evidence="2 3">
    <name type="scientific">Mycobacterium tuberculosis</name>
    <dbReference type="NCBI Taxonomy" id="1773"/>
    <lineage>
        <taxon>Bacteria</taxon>
        <taxon>Bacillati</taxon>
        <taxon>Actinomycetota</taxon>
        <taxon>Actinomycetes</taxon>
        <taxon>Mycobacteriales</taxon>
        <taxon>Mycobacteriaceae</taxon>
        <taxon>Mycobacterium</taxon>
        <taxon>Mycobacterium tuberculosis complex</taxon>
    </lineage>
</organism>
<feature type="region of interest" description="Disordered" evidence="1">
    <location>
        <begin position="101"/>
        <end position="145"/>
    </location>
</feature>
<evidence type="ECO:0000313" key="3">
    <source>
        <dbReference type="Proteomes" id="UP000050164"/>
    </source>
</evidence>
<sequence length="145" mass="14325">MLEAPSATTRSAAVMAVFSGSGSSSGVGSASTSAPSPAAAAAAASSGVITVIERSEPTPAAAVNVSTSMASTTFSRVCAENTGASLVLAAAKRLTAMIKPISPSSGVPLMKSSCQRRSTRHTSTALPPRSWPGPRHGPDGNRGAD</sequence>
<dbReference type="AlphaFoldDB" id="A0A654ZVQ7"/>
<name>A0A654ZVQ7_MYCTX</name>
<evidence type="ECO:0000313" key="2">
    <source>
        <dbReference type="EMBL" id="CKR60843.1"/>
    </source>
</evidence>
<protein>
    <submittedName>
        <fullName evidence="2">Uncharacterized protein</fullName>
    </submittedName>
</protein>
<gene>
    <name evidence="2" type="ORF">ERS027659_01832</name>
</gene>
<feature type="compositionally biased region" description="Basic and acidic residues" evidence="1">
    <location>
        <begin position="136"/>
        <end position="145"/>
    </location>
</feature>
<reference evidence="2 3" key="1">
    <citation type="submission" date="2015-03" db="EMBL/GenBank/DDBJ databases">
        <authorList>
            <consortium name="Pathogen Informatics"/>
        </authorList>
    </citation>
    <scope>NUCLEOTIDE SEQUENCE [LARGE SCALE GENOMIC DNA]</scope>
    <source>
        <strain evidence="2 3">Bir 185</strain>
    </source>
</reference>
<proteinExistence type="predicted"/>
<evidence type="ECO:0000256" key="1">
    <source>
        <dbReference type="SAM" id="MobiDB-lite"/>
    </source>
</evidence>
<accession>A0A654ZVQ7</accession>